<proteinExistence type="predicted"/>
<accession>A0A4Q9VW78</accession>
<comment type="caution">
    <text evidence="2">The sequence shown here is derived from an EMBL/GenBank/DDBJ whole genome shotgun (WGS) entry which is preliminary data.</text>
</comment>
<feature type="transmembrane region" description="Helical" evidence="1">
    <location>
        <begin position="65"/>
        <end position="82"/>
    </location>
</feature>
<evidence type="ECO:0000313" key="3">
    <source>
        <dbReference type="Proteomes" id="UP000292781"/>
    </source>
</evidence>
<evidence type="ECO:0000256" key="1">
    <source>
        <dbReference type="SAM" id="Phobius"/>
    </source>
</evidence>
<dbReference type="Proteomes" id="UP000292781">
    <property type="component" value="Unassembled WGS sequence"/>
</dbReference>
<keyword evidence="1" id="KW-0472">Membrane</keyword>
<keyword evidence="1" id="KW-1133">Transmembrane helix</keyword>
<reference evidence="2 3" key="1">
    <citation type="submission" date="2019-02" db="EMBL/GenBank/DDBJ databases">
        <title>Siculibacillus lacustris gen. nov., sp. nov., a new rosette-forming bacterium isolated from a freshwater crater lake (Lake St. Ana, Romania).</title>
        <authorList>
            <person name="Felfoldi T."/>
            <person name="Marton Z."/>
            <person name="Szabo A."/>
            <person name="Mentes A."/>
            <person name="Boka K."/>
            <person name="Marialigeti K."/>
            <person name="Mathe I."/>
            <person name="Koncz M."/>
            <person name="Schumann P."/>
            <person name="Toth E."/>
        </authorList>
    </citation>
    <scope>NUCLEOTIDE SEQUENCE [LARGE SCALE GENOMIC DNA]</scope>
    <source>
        <strain evidence="2 3">SA-279</strain>
    </source>
</reference>
<keyword evidence="3" id="KW-1185">Reference proteome</keyword>
<evidence type="ECO:0000313" key="2">
    <source>
        <dbReference type="EMBL" id="TBW40120.1"/>
    </source>
</evidence>
<dbReference type="AlphaFoldDB" id="A0A4Q9VW78"/>
<dbReference type="OrthoDB" id="8449218at2"/>
<dbReference type="EMBL" id="SJFN01000005">
    <property type="protein sequence ID" value="TBW40120.1"/>
    <property type="molecule type" value="Genomic_DNA"/>
</dbReference>
<gene>
    <name evidence="2" type="ORF">EYW49_05405</name>
</gene>
<organism evidence="2 3">
    <name type="scientific">Siculibacillus lacustris</name>
    <dbReference type="NCBI Taxonomy" id="1549641"/>
    <lineage>
        <taxon>Bacteria</taxon>
        <taxon>Pseudomonadati</taxon>
        <taxon>Pseudomonadota</taxon>
        <taxon>Alphaproteobacteria</taxon>
        <taxon>Hyphomicrobiales</taxon>
        <taxon>Ancalomicrobiaceae</taxon>
        <taxon>Siculibacillus</taxon>
    </lineage>
</organism>
<keyword evidence="1" id="KW-0812">Transmembrane</keyword>
<name>A0A4Q9VW78_9HYPH</name>
<sequence length="84" mass="8856">MEAERRRAADAALAGVVRDGEVLGTSGFARTLRHAGERLGGHFAGADADPADPVEIWGRRISRGLALLAVLALIAHLVLTYGPR</sequence>
<protein>
    <submittedName>
        <fullName evidence="2">Uncharacterized protein</fullName>
    </submittedName>
</protein>